<comment type="caution">
    <text evidence="1">The sequence shown here is derived from an EMBL/GenBank/DDBJ whole genome shotgun (WGS) entry which is preliminary data.</text>
</comment>
<gene>
    <name evidence="2" type="ORF">ERW53_19805</name>
    <name evidence="1" type="ORF">ERW57_18505</name>
</gene>
<accession>A0A4Q5KNS1</accession>
<evidence type="ECO:0000313" key="2">
    <source>
        <dbReference type="EMBL" id="RYU59735.1"/>
    </source>
</evidence>
<dbReference type="Proteomes" id="UP000294063">
    <property type="component" value="Unassembled WGS sequence"/>
</dbReference>
<reference evidence="3 4" key="1">
    <citation type="submission" date="2019-02" db="EMBL/GenBank/DDBJ databases">
        <title>Genome sequences of Aliivibrio finisterrensis strains from farmed Atlantic salmon.</title>
        <authorList>
            <person name="Bowman J.P."/>
        </authorList>
    </citation>
    <scope>NUCLEOTIDE SEQUENCE [LARGE SCALE GENOMIC DNA]</scope>
    <source>
        <strain evidence="2 4">A21</strain>
        <strain evidence="1 3">A46</strain>
    </source>
</reference>
<dbReference type="AlphaFoldDB" id="A0A4Q5KNS1"/>
<evidence type="ECO:0000313" key="1">
    <source>
        <dbReference type="EMBL" id="RYU47451.1"/>
    </source>
</evidence>
<organism evidence="1 3">
    <name type="scientific">Aliivibrio finisterrensis</name>
    <dbReference type="NCBI Taxonomy" id="511998"/>
    <lineage>
        <taxon>Bacteria</taxon>
        <taxon>Pseudomonadati</taxon>
        <taxon>Pseudomonadota</taxon>
        <taxon>Gammaproteobacteria</taxon>
        <taxon>Vibrionales</taxon>
        <taxon>Vibrionaceae</taxon>
        <taxon>Aliivibrio</taxon>
    </lineage>
</organism>
<keyword evidence="4" id="KW-1185">Reference proteome</keyword>
<name>A0A4Q5KNS1_9GAMM</name>
<dbReference type="Proteomes" id="UP000294166">
    <property type="component" value="Unassembled WGS sequence"/>
</dbReference>
<evidence type="ECO:0000313" key="4">
    <source>
        <dbReference type="Proteomes" id="UP000294166"/>
    </source>
</evidence>
<dbReference type="EMBL" id="SEZN01000062">
    <property type="protein sequence ID" value="RYU59735.1"/>
    <property type="molecule type" value="Genomic_DNA"/>
</dbReference>
<dbReference type="EMBL" id="SEZK01000064">
    <property type="protein sequence ID" value="RYU47451.1"/>
    <property type="molecule type" value="Genomic_DNA"/>
</dbReference>
<evidence type="ECO:0000313" key="3">
    <source>
        <dbReference type="Proteomes" id="UP000294063"/>
    </source>
</evidence>
<sequence>MVGALVAILGMAVIMFSPRTT</sequence>
<protein>
    <submittedName>
        <fullName evidence="1">Uncharacterized protein</fullName>
    </submittedName>
</protein>
<proteinExistence type="predicted"/>